<comment type="caution">
    <text evidence="2">The sequence shown here is derived from an EMBL/GenBank/DDBJ whole genome shotgun (WGS) entry which is preliminary data.</text>
</comment>
<gene>
    <name evidence="2" type="ORF">LSCM1_06060</name>
</gene>
<keyword evidence="3" id="KW-1185">Reference proteome</keyword>
<name>A0A836KLE8_9TRYP</name>
<dbReference type="GeneID" id="92516004"/>
<dbReference type="EMBL" id="JAFEUZ010000023">
    <property type="protein sequence ID" value="KAG5478656.1"/>
    <property type="molecule type" value="Genomic_DNA"/>
</dbReference>
<reference evidence="3" key="1">
    <citation type="journal article" date="2021" name="Microbiol. Resour. Announc.">
        <title>LGAAP: Leishmaniinae Genome Assembly and Annotation Pipeline.</title>
        <authorList>
            <person name="Almutairi H."/>
            <person name="Urbaniak M.D."/>
            <person name="Bates M.D."/>
            <person name="Jariyapan N."/>
            <person name="Kwakye-Nuako G."/>
            <person name="Thomaz-Soccol V."/>
            <person name="Al-Salem W.S."/>
            <person name="Dillon R.J."/>
            <person name="Bates P.A."/>
            <person name="Gatherer D."/>
        </authorList>
    </citation>
    <scope>NUCLEOTIDE SEQUENCE [LARGE SCALE GENOMIC DNA]</scope>
</reference>
<sequence length="611" mass="64402">MNVLHSIVNVSFSPVTTAEWGPAHSPSVPPNTMKIVSCQFLTFRLTVTYDNMAQDTSKEQAAKTFLSMLGVHSLEAAWPHLFGTVQVVPFLLCKRDSSARLQSEKASSPSRADSLPNPPSSSERCPMCNGSAFVRGTPRFWSNRRYTSLLSDATARKGSSTPLHGSTTTELPMPGTLPPPSAVHSLPTLTATASPSLASNSICSLHSRDASADDGDACWDASSGVRCEAIGSVLTVAADEELPRRLPAEAGAAGVTDSGLPHWLESRYTIELALPDFEMSSLRGHNTALAMVVLLPLCSAGGCGGAMATMEPGDQPSIMRSVLARSVGQTQVEVAAASALVLGTGVVPVQLTEPFMCVSSTSPLSNGRLVLNLSLTNVTASAARLYSTSFDLHSSCVLPHASITGGALAGTGQGEAHITTSSLWGEMRPGANLSSMRTIDLLTKLVTITPVVVGQERLPVVLYPGETYSFEFVIEVLPQLCYLLNSQSLEYLYERYYAAPHGVAGRLDSHSSPNGKSGEGGSPRSGAVAAVTATFAHGPLVTDCYGQAVSAAELRGILSYSYMSNLFVYYDLAAGNTANNGSSIMQSPSWTRAVHSAGLCLRHPARWSFGV</sequence>
<evidence type="ECO:0000256" key="1">
    <source>
        <dbReference type="SAM" id="MobiDB-lite"/>
    </source>
</evidence>
<evidence type="ECO:0000313" key="2">
    <source>
        <dbReference type="EMBL" id="KAG5478656.1"/>
    </source>
</evidence>
<evidence type="ECO:0000313" key="3">
    <source>
        <dbReference type="Proteomes" id="UP000673552"/>
    </source>
</evidence>
<organism evidence="2 3">
    <name type="scientific">Leishmania martiniquensis</name>
    <dbReference type="NCBI Taxonomy" id="1580590"/>
    <lineage>
        <taxon>Eukaryota</taxon>
        <taxon>Discoba</taxon>
        <taxon>Euglenozoa</taxon>
        <taxon>Kinetoplastea</taxon>
        <taxon>Metakinetoplastina</taxon>
        <taxon>Trypanosomatida</taxon>
        <taxon>Trypanosomatidae</taxon>
        <taxon>Leishmaniinae</taxon>
        <taxon>Leishmania</taxon>
    </lineage>
</organism>
<dbReference type="Proteomes" id="UP000673552">
    <property type="component" value="Unassembled WGS sequence"/>
</dbReference>
<feature type="region of interest" description="Disordered" evidence="1">
    <location>
        <begin position="101"/>
        <end position="126"/>
    </location>
</feature>
<feature type="region of interest" description="Disordered" evidence="1">
    <location>
        <begin position="152"/>
        <end position="171"/>
    </location>
</feature>
<dbReference type="OrthoDB" id="272043at2759"/>
<reference evidence="3" key="2">
    <citation type="journal article" date="2021" name="Sci. Data">
        <title>Chromosome-scale genome sequencing, assembly and annotation of six genomes from subfamily Leishmaniinae.</title>
        <authorList>
            <person name="Almutairi H."/>
            <person name="Urbaniak M.D."/>
            <person name="Bates M.D."/>
            <person name="Jariyapan N."/>
            <person name="Kwakye-Nuako G."/>
            <person name="Thomaz Soccol V."/>
            <person name="Al-Salem W.S."/>
            <person name="Dillon R.J."/>
            <person name="Bates P.A."/>
            <person name="Gatherer D."/>
        </authorList>
    </citation>
    <scope>NUCLEOTIDE SEQUENCE [LARGE SCALE GENOMIC DNA]</scope>
</reference>
<feature type="compositionally biased region" description="Polar residues" evidence="1">
    <location>
        <begin position="101"/>
        <end position="111"/>
    </location>
</feature>
<protein>
    <submittedName>
        <fullName evidence="2">Uncharacterized protein</fullName>
    </submittedName>
</protein>
<accession>A0A836KLE8</accession>
<dbReference type="RefSeq" id="XP_067178597.1">
    <property type="nucleotide sequence ID" value="XM_067323492.1"/>
</dbReference>
<proteinExistence type="predicted"/>
<dbReference type="KEGG" id="lmat:92516004"/>
<feature type="compositionally biased region" description="Polar residues" evidence="1">
    <location>
        <begin position="152"/>
        <end position="170"/>
    </location>
</feature>
<dbReference type="AlphaFoldDB" id="A0A836KLE8"/>